<dbReference type="RefSeq" id="XP_024329289.1">
    <property type="nucleotide sequence ID" value="XM_024475902.1"/>
</dbReference>
<protein>
    <submittedName>
        <fullName evidence="1">Uncharacterized protein</fullName>
    </submittedName>
</protein>
<dbReference type="GeneID" id="36320850"/>
<reference evidence="1 2" key="1">
    <citation type="journal article" date="2015" name="Environ. Microbiol.">
        <title>Genome analyses suggest the presence of polyploidy and recent human-driven expansions in eight global populations of the honeybee pathogen Nosema ceranae.</title>
        <authorList>
            <person name="Pelin A."/>
            <person name="Selman M."/>
            <person name="Aris-Brosou S."/>
            <person name="Farinelli L."/>
            <person name="Corradi N."/>
        </authorList>
    </citation>
    <scope>NUCLEOTIDE SEQUENCE [LARGE SCALE GENOMIC DNA]</scope>
    <source>
        <strain evidence="1 2">PA08 1199</strain>
    </source>
</reference>
<organism evidence="1 2">
    <name type="scientific">Vairimorpha ceranae</name>
    <dbReference type="NCBI Taxonomy" id="40302"/>
    <lineage>
        <taxon>Eukaryota</taxon>
        <taxon>Fungi</taxon>
        <taxon>Fungi incertae sedis</taxon>
        <taxon>Microsporidia</taxon>
        <taxon>Nosematidae</taxon>
        <taxon>Vairimorpha</taxon>
    </lineage>
</organism>
<name>A0A0F9YL25_9MICR</name>
<evidence type="ECO:0000313" key="1">
    <source>
        <dbReference type="EMBL" id="KKO73547.1"/>
    </source>
</evidence>
<sequence>YNISALTIEFIIGIRTLGDLDPTKIAYPNGGLKACLRCRHTKRIVQIYLYDH</sequence>
<evidence type="ECO:0000313" key="2">
    <source>
        <dbReference type="Proteomes" id="UP000034350"/>
    </source>
</evidence>
<comment type="caution">
    <text evidence="1">The sequence shown here is derived from an EMBL/GenBank/DDBJ whole genome shotgun (WGS) entry which is preliminary data.</text>
</comment>
<dbReference type="EMBL" id="JPQZ01000496">
    <property type="protein sequence ID" value="KKO73547.1"/>
    <property type="molecule type" value="Genomic_DNA"/>
</dbReference>
<dbReference type="Proteomes" id="UP000034350">
    <property type="component" value="Unassembled WGS sequence"/>
</dbReference>
<dbReference type="AlphaFoldDB" id="A0A0F9YL25"/>
<gene>
    <name evidence="1" type="ORF">AAJ76_501000842</name>
</gene>
<dbReference type="VEuPathDB" id="MicrosporidiaDB:AAJ76_501000842"/>
<proteinExistence type="predicted"/>
<keyword evidence="2" id="KW-1185">Reference proteome</keyword>
<accession>A0A0F9YL25</accession>
<feature type="non-terminal residue" evidence="1">
    <location>
        <position position="1"/>
    </location>
</feature>